<dbReference type="SUPFAM" id="SSF54665">
    <property type="entry name" value="CO dehydrogenase molybdoprotein N-domain-like"/>
    <property type="match status" value="1"/>
</dbReference>
<evidence type="ECO:0000256" key="2">
    <source>
        <dbReference type="ARBA" id="ARBA00023002"/>
    </source>
</evidence>
<name>G8QZ10_SPHPG</name>
<proteinExistence type="predicted"/>
<organism evidence="4 5">
    <name type="scientific">Sphaerochaeta pleomorpha (strain ATCC BAA-1885 / DSM 22778 / Grapes)</name>
    <dbReference type="NCBI Taxonomy" id="158190"/>
    <lineage>
        <taxon>Bacteria</taxon>
        <taxon>Pseudomonadati</taxon>
        <taxon>Spirochaetota</taxon>
        <taxon>Spirochaetia</taxon>
        <taxon>Spirochaetales</taxon>
        <taxon>Sphaerochaetaceae</taxon>
        <taxon>Sphaerochaeta</taxon>
    </lineage>
</organism>
<dbReference type="InterPro" id="IPR016208">
    <property type="entry name" value="Ald_Oxase/xanthine_DH-like"/>
</dbReference>
<gene>
    <name evidence="4" type="ordered locus">SpiGrapes_3122</name>
</gene>
<dbReference type="AlphaFoldDB" id="G8QZ10"/>
<dbReference type="SMART" id="SM01008">
    <property type="entry name" value="Ald_Xan_dh_C"/>
    <property type="match status" value="1"/>
</dbReference>
<dbReference type="Gene3D" id="3.90.1170.50">
    <property type="entry name" value="Aldehyde oxidase/xanthine dehydrogenase, a/b hammerhead"/>
    <property type="match status" value="1"/>
</dbReference>
<dbReference type="STRING" id="158190.SpiGrapes_3122"/>
<feature type="domain" description="Aldehyde oxidase/xanthine dehydrogenase a/b hammerhead" evidence="3">
    <location>
        <begin position="28"/>
        <end position="156"/>
    </location>
</feature>
<evidence type="ECO:0000313" key="4">
    <source>
        <dbReference type="EMBL" id="AEV30869.1"/>
    </source>
</evidence>
<evidence type="ECO:0000259" key="3">
    <source>
        <dbReference type="SMART" id="SM01008"/>
    </source>
</evidence>
<dbReference type="RefSeq" id="WP_014271708.1">
    <property type="nucleotide sequence ID" value="NC_016633.1"/>
</dbReference>
<evidence type="ECO:0000256" key="1">
    <source>
        <dbReference type="ARBA" id="ARBA00022505"/>
    </source>
</evidence>
<dbReference type="InterPro" id="IPR036856">
    <property type="entry name" value="Ald_Oxase/Xan_DH_a/b_sf"/>
</dbReference>
<dbReference type="Gene3D" id="3.30.365.10">
    <property type="entry name" value="Aldehyde oxidase/xanthine dehydrogenase, molybdopterin binding domain"/>
    <property type="match status" value="4"/>
</dbReference>
<keyword evidence="2" id="KW-0560">Oxidoreductase</keyword>
<accession>G8QZ10</accession>
<reference evidence="4 5" key="1">
    <citation type="submission" date="2011-11" db="EMBL/GenBank/DDBJ databases">
        <title>Complete sequence of Spirochaeta sp. grapes.</title>
        <authorList>
            <consortium name="US DOE Joint Genome Institute"/>
            <person name="Lucas S."/>
            <person name="Han J."/>
            <person name="Lapidus A."/>
            <person name="Cheng J.-F."/>
            <person name="Goodwin L."/>
            <person name="Pitluck S."/>
            <person name="Peters L."/>
            <person name="Ovchinnikova G."/>
            <person name="Munk A.C."/>
            <person name="Detter J.C."/>
            <person name="Han C."/>
            <person name="Tapia R."/>
            <person name="Land M."/>
            <person name="Hauser L."/>
            <person name="Kyrpides N."/>
            <person name="Ivanova N."/>
            <person name="Pagani I."/>
            <person name="Ritalahtilisa K."/>
            <person name="Loeffler F."/>
            <person name="Woyke T."/>
        </authorList>
    </citation>
    <scope>NUCLEOTIDE SEQUENCE [LARGE SCALE GENOMIC DNA]</scope>
    <source>
        <strain evidence="5">ATCC BAA-1885 / DSM 22778 / Grapes</strain>
    </source>
</reference>
<sequence length="785" mass="86563">MNEPFKPRDAHTFIGTYRPKIDGWEKASGKALFADDMTIKRKFPDLLYAKVLRSPYPNARIVSFDTKKAEALPGVVTVMTYKDPEFSNLKLTNAGWTDCVDTVTWDRMMFPFRDRRVLGEGASWVGDEMGIAVAAESEKIAEQALKLIDIEWEKKPFALDPIESMAIDSPLVHPDLTSSNVLAPDPTGGPDVFEDRGNVDSDFKTADVVIEVHSTHHNATQASMDNWCCLMQWKEDNLTVWSNSYAADQLRMHISEMLGLPLHKIRAIASYVGGQFGRGDTGDQPFFLITALLSMKTGRPVKYRHTRHQSFLNTRQPAQYTCKVGAKKDGTITSMHFKSIGNVGAYADLSMFALKFVPKELAEVVLAHIPNLRMEAYGVYTNVIPGCMMRGVGNSQFNLIFAHLIDELSEKLDMDPIDLCIKNFAHEWEKLPSKSLQVVLEEGKRRIGWKDLRHKPGKGPLFNGTKKRGVGFSCHPSWHAEWQEKRRGKVQVTLTLNPDCTVLLKAASIEVGGGSNTCNLLGCAEALQFLNISLQDIQWTSIVDTNDGIKDCVQTDSAVSFLQSEVLIDTAKELKLKLGEVASEILKVPSTEIFFEQGKVLVTSQPSLDLTIKELLRKGDNAPITVASSRTPDVKLTGVPFFANFAEVEVDTGTGKVEVVKLVVVNDCGTVMYASGAEAQQIGGQCMGMGEALTEEIIYDKATGIPLNFNWIDYTIPTMSDMPEIDPVLLEVWKGTGKYGACGIGEGTVSCTPGAIQNAIYNAIGVRVNDIPVKPEKILKALGKD</sequence>
<evidence type="ECO:0000313" key="5">
    <source>
        <dbReference type="Proteomes" id="UP000005632"/>
    </source>
</evidence>
<dbReference type="Pfam" id="PF01315">
    <property type="entry name" value="Ald_Xan_dh_C"/>
    <property type="match status" value="1"/>
</dbReference>
<dbReference type="GO" id="GO:0005506">
    <property type="term" value="F:iron ion binding"/>
    <property type="evidence" value="ECO:0007669"/>
    <property type="project" value="InterPro"/>
</dbReference>
<dbReference type="eggNOG" id="COG1529">
    <property type="taxonomic scope" value="Bacteria"/>
</dbReference>
<dbReference type="InterPro" id="IPR000674">
    <property type="entry name" value="Ald_Oxase/Xan_DH_a/b"/>
</dbReference>
<dbReference type="Proteomes" id="UP000005632">
    <property type="component" value="Chromosome"/>
</dbReference>
<dbReference type="HOGENOM" id="CLU_001681_2_2_12"/>
<dbReference type="EMBL" id="CP003155">
    <property type="protein sequence ID" value="AEV30869.1"/>
    <property type="molecule type" value="Genomic_DNA"/>
</dbReference>
<keyword evidence="1" id="KW-0500">Molybdenum</keyword>
<dbReference type="GO" id="GO:0016491">
    <property type="term" value="F:oxidoreductase activity"/>
    <property type="evidence" value="ECO:0007669"/>
    <property type="project" value="UniProtKB-KW"/>
</dbReference>
<dbReference type="Pfam" id="PF02738">
    <property type="entry name" value="MoCoBD_1"/>
    <property type="match status" value="1"/>
</dbReference>
<dbReference type="InterPro" id="IPR037165">
    <property type="entry name" value="AldOxase/xan_DH_Mopterin-bd_sf"/>
</dbReference>
<protein>
    <submittedName>
        <fullName evidence="4">Aerobic-type carbon monoxide dehydrogenase, large subunit CoxL/CutL-like protein</fullName>
    </submittedName>
</protein>
<dbReference type="InterPro" id="IPR046867">
    <property type="entry name" value="AldOxase/xan_DH_MoCoBD2"/>
</dbReference>
<dbReference type="InterPro" id="IPR008274">
    <property type="entry name" value="AldOxase/xan_DH_MoCoBD1"/>
</dbReference>
<dbReference type="SUPFAM" id="SSF56003">
    <property type="entry name" value="Molybdenum cofactor-binding domain"/>
    <property type="match status" value="1"/>
</dbReference>
<dbReference type="PANTHER" id="PTHR11908:SF132">
    <property type="entry name" value="ALDEHYDE OXIDASE 1-RELATED"/>
    <property type="match status" value="1"/>
</dbReference>
<dbReference type="OrthoDB" id="9759099at2"/>
<dbReference type="KEGG" id="sgp:SpiGrapes_3122"/>
<dbReference type="PANTHER" id="PTHR11908">
    <property type="entry name" value="XANTHINE DEHYDROGENASE"/>
    <property type="match status" value="1"/>
</dbReference>
<keyword evidence="5" id="KW-1185">Reference proteome</keyword>
<dbReference type="Pfam" id="PF20256">
    <property type="entry name" value="MoCoBD_2"/>
    <property type="match status" value="1"/>
</dbReference>